<dbReference type="InParanoid" id="A0A401GAQ6"/>
<evidence type="ECO:0000256" key="1">
    <source>
        <dbReference type="PROSITE-ProRule" id="PRU00176"/>
    </source>
</evidence>
<dbReference type="GO" id="GO:0003723">
    <property type="term" value="F:RNA binding"/>
    <property type="evidence" value="ECO:0007669"/>
    <property type="project" value="UniProtKB-UniRule"/>
</dbReference>
<dbReference type="EMBL" id="BFAD01000002">
    <property type="protein sequence ID" value="GBE79242.1"/>
    <property type="molecule type" value="Genomic_DNA"/>
</dbReference>
<dbReference type="Gene3D" id="3.30.70.330">
    <property type="match status" value="1"/>
</dbReference>
<dbReference type="STRING" id="139825.A0A401GAQ6"/>
<dbReference type="GeneID" id="38776159"/>
<evidence type="ECO:0000313" key="5">
    <source>
        <dbReference type="Proteomes" id="UP000287166"/>
    </source>
</evidence>
<dbReference type="InterPro" id="IPR000504">
    <property type="entry name" value="RRM_dom"/>
</dbReference>
<proteinExistence type="predicted"/>
<dbReference type="AlphaFoldDB" id="A0A401GAQ6"/>
<keyword evidence="5" id="KW-1185">Reference proteome</keyword>
<dbReference type="InterPro" id="IPR035979">
    <property type="entry name" value="RBD_domain_sf"/>
</dbReference>
<dbReference type="CDD" id="cd00590">
    <property type="entry name" value="RRM_SF"/>
    <property type="match status" value="1"/>
</dbReference>
<evidence type="ECO:0000313" key="4">
    <source>
        <dbReference type="EMBL" id="GBE79242.1"/>
    </source>
</evidence>
<dbReference type="SUPFAM" id="SSF54928">
    <property type="entry name" value="RNA-binding domain, RBD"/>
    <property type="match status" value="1"/>
</dbReference>
<comment type="caution">
    <text evidence="4">The sequence shown here is derived from an EMBL/GenBank/DDBJ whole genome shotgun (WGS) entry which is preliminary data.</text>
</comment>
<protein>
    <recommendedName>
        <fullName evidence="3">RRM domain-containing protein</fullName>
    </recommendedName>
</protein>
<evidence type="ECO:0000256" key="2">
    <source>
        <dbReference type="SAM" id="MobiDB-lite"/>
    </source>
</evidence>
<gene>
    <name evidence="4" type="ORF">SCP_0204390</name>
</gene>
<dbReference type="Proteomes" id="UP000287166">
    <property type="component" value="Unassembled WGS sequence"/>
</dbReference>
<organism evidence="4 5">
    <name type="scientific">Sparassis crispa</name>
    <dbReference type="NCBI Taxonomy" id="139825"/>
    <lineage>
        <taxon>Eukaryota</taxon>
        <taxon>Fungi</taxon>
        <taxon>Dikarya</taxon>
        <taxon>Basidiomycota</taxon>
        <taxon>Agaricomycotina</taxon>
        <taxon>Agaricomycetes</taxon>
        <taxon>Polyporales</taxon>
        <taxon>Sparassidaceae</taxon>
        <taxon>Sparassis</taxon>
    </lineage>
</organism>
<dbReference type="OrthoDB" id="2803601at2759"/>
<feature type="compositionally biased region" description="Basic residues" evidence="2">
    <location>
        <begin position="27"/>
        <end position="47"/>
    </location>
</feature>
<feature type="region of interest" description="Disordered" evidence="2">
    <location>
        <begin position="1"/>
        <end position="58"/>
    </location>
</feature>
<feature type="domain" description="RRM" evidence="3">
    <location>
        <begin position="80"/>
        <end position="167"/>
    </location>
</feature>
<dbReference type="SMART" id="SM00360">
    <property type="entry name" value="RRM"/>
    <property type="match status" value="1"/>
</dbReference>
<dbReference type="PROSITE" id="PS50102">
    <property type="entry name" value="RRM"/>
    <property type="match status" value="1"/>
</dbReference>
<name>A0A401GAQ6_9APHY</name>
<reference evidence="4 5" key="1">
    <citation type="journal article" date="2018" name="Sci. Rep.">
        <title>Genome sequence of the cauliflower mushroom Sparassis crispa (Hanabiratake) and its association with beneficial usage.</title>
        <authorList>
            <person name="Kiyama R."/>
            <person name="Furutani Y."/>
            <person name="Kawaguchi K."/>
            <person name="Nakanishi T."/>
        </authorList>
    </citation>
    <scope>NUCLEOTIDE SEQUENCE [LARGE SCALE GENOMIC DNA]</scope>
</reference>
<keyword evidence="1" id="KW-0694">RNA-binding</keyword>
<dbReference type="RefSeq" id="XP_027610155.1">
    <property type="nucleotide sequence ID" value="XM_027754354.1"/>
</dbReference>
<sequence length="237" mass="26871">MARFRCPSASAVDLAPSDIPNDAAARLPRHRSRIAIPSKHNKKHGKAKTPTGMNAGQKEHMRMALKREQLKSRRNQPQWSFIYVSNLNSKISDAELQRTFERFGRIRRIIRRASGGIVVKGYGGSDPSMDRQYASIQYVNPSSARRALILNKRKLNGVELVVCFSAADLPETARIIQEHIRRKHGPPPRTFNLKNPWTFVKRLTVHRTQRSIFPDDSPGISHNRHVAMGTSFAMTVM</sequence>
<dbReference type="InterPro" id="IPR012677">
    <property type="entry name" value="Nucleotide-bd_a/b_plait_sf"/>
</dbReference>
<evidence type="ECO:0000259" key="3">
    <source>
        <dbReference type="PROSITE" id="PS50102"/>
    </source>
</evidence>
<accession>A0A401GAQ6</accession>